<proteinExistence type="predicted"/>
<accession>A0A0J8GU93</accession>
<dbReference type="EMBL" id="LAZL01000018">
    <property type="protein sequence ID" value="KMT64879.1"/>
    <property type="molecule type" value="Genomic_DNA"/>
</dbReference>
<evidence type="ECO:0000313" key="1">
    <source>
        <dbReference type="EMBL" id="KMT64879.1"/>
    </source>
</evidence>
<evidence type="ECO:0000313" key="2">
    <source>
        <dbReference type="Proteomes" id="UP000037600"/>
    </source>
</evidence>
<protein>
    <submittedName>
        <fullName evidence="1">Uncharacterized protein</fullName>
    </submittedName>
</protein>
<comment type="caution">
    <text evidence="1">The sequence shown here is derived from an EMBL/GenBank/DDBJ whole genome shotgun (WGS) entry which is preliminary data.</text>
</comment>
<dbReference type="Proteomes" id="UP000037600">
    <property type="component" value="Unassembled WGS sequence"/>
</dbReference>
<organism evidence="1 2">
    <name type="scientific">Catenovulum maritimum</name>
    <dbReference type="NCBI Taxonomy" id="1513271"/>
    <lineage>
        <taxon>Bacteria</taxon>
        <taxon>Pseudomonadati</taxon>
        <taxon>Pseudomonadota</taxon>
        <taxon>Gammaproteobacteria</taxon>
        <taxon>Alteromonadales</taxon>
        <taxon>Alteromonadaceae</taxon>
        <taxon>Catenovulum</taxon>
    </lineage>
</organism>
<sequence>MPLIRSNVNYFRLKNKLKLASFKYRLIYFTFTWNKNSNLKLSSNNKHFKIKRNRYTRWRIFY</sequence>
<name>A0A0J8GU93_9ALTE</name>
<dbReference type="AlphaFoldDB" id="A0A0J8GU93"/>
<gene>
    <name evidence="1" type="ORF">XM47_11750</name>
</gene>
<dbReference type="STRING" id="1513271.XM47_11750"/>
<keyword evidence="2" id="KW-1185">Reference proteome</keyword>
<reference evidence="1 2" key="1">
    <citation type="submission" date="2015-04" db="EMBL/GenBank/DDBJ databases">
        <title>Draft Genome Sequence of the Novel Agar-Digesting Marine Bacterium Q1.</title>
        <authorList>
            <person name="Li Y."/>
            <person name="Li D."/>
            <person name="Chen G."/>
            <person name="Du Z."/>
        </authorList>
    </citation>
    <scope>NUCLEOTIDE SEQUENCE [LARGE SCALE GENOMIC DNA]</scope>
    <source>
        <strain evidence="1 2">Q1</strain>
    </source>
</reference>